<dbReference type="RefSeq" id="WP_140690585.1">
    <property type="nucleotide sequence ID" value="NZ_RCZG01000004.1"/>
</dbReference>
<dbReference type="OrthoDB" id="9813719at2"/>
<dbReference type="EMBL" id="RCZG01000004">
    <property type="protein sequence ID" value="TPG34211.1"/>
    <property type="molecule type" value="Genomic_DNA"/>
</dbReference>
<dbReference type="InterPro" id="IPR050390">
    <property type="entry name" value="C5-Methyltransferase"/>
</dbReference>
<evidence type="ECO:0000313" key="9">
    <source>
        <dbReference type="Proteomes" id="UP000320095"/>
    </source>
</evidence>
<evidence type="ECO:0000256" key="4">
    <source>
        <dbReference type="ARBA" id="ARBA00022691"/>
    </source>
</evidence>
<dbReference type="AlphaFoldDB" id="A0A502ECU7"/>
<dbReference type="PANTHER" id="PTHR10629">
    <property type="entry name" value="CYTOSINE-SPECIFIC METHYLTRANSFERASE"/>
    <property type="match status" value="1"/>
</dbReference>
<evidence type="ECO:0000256" key="2">
    <source>
        <dbReference type="ARBA" id="ARBA00022603"/>
    </source>
</evidence>
<evidence type="ECO:0000256" key="1">
    <source>
        <dbReference type="ARBA" id="ARBA00011975"/>
    </source>
</evidence>
<reference evidence="8 9" key="1">
    <citation type="journal article" date="2019" name="Environ. Microbiol.">
        <title>Species interactions and distinct microbial communities in high Arctic permafrost affected cryosols are associated with the CH4 and CO2 gas fluxes.</title>
        <authorList>
            <person name="Altshuler I."/>
            <person name="Hamel J."/>
            <person name="Turney S."/>
            <person name="Magnuson E."/>
            <person name="Levesque R."/>
            <person name="Greer C."/>
            <person name="Whyte L.G."/>
        </authorList>
    </citation>
    <scope>NUCLEOTIDE SEQUENCE [LARGE SCALE GENOMIC DNA]</scope>
    <source>
        <strain evidence="8 9">S5.20</strain>
    </source>
</reference>
<dbReference type="Proteomes" id="UP000320095">
    <property type="component" value="Unassembled WGS sequence"/>
</dbReference>
<keyword evidence="3 6" id="KW-0808">Transferase</keyword>
<dbReference type="PROSITE" id="PS51679">
    <property type="entry name" value="SAM_MT_C5"/>
    <property type="match status" value="1"/>
</dbReference>
<evidence type="ECO:0000313" key="8">
    <source>
        <dbReference type="EMBL" id="TPG34211.1"/>
    </source>
</evidence>
<dbReference type="Gene3D" id="3.90.120.10">
    <property type="entry name" value="DNA Methylase, subunit A, domain 2"/>
    <property type="match status" value="1"/>
</dbReference>
<evidence type="ECO:0000256" key="3">
    <source>
        <dbReference type="ARBA" id="ARBA00022679"/>
    </source>
</evidence>
<sequence length="428" mass="47040">MSSPADTTRPRTGVPGYVDGLERFRTRNGTYERMLTRRDGRQTASVLAGYRGTDARATCADEAERAWLQSSVAPPSGAARSSLRAVDLFSGCGGLSIGLAEAARALNRSFEPVLAVDIDAVAAQTYATNFPSATTLARDVDDVFPGRVGARLTSAERLLATRHADVDVLVGGPPCQGHSDFNNRTRHADDKNELYRTMVRAAEVLAPQHILIENVPGAINDRRAVVQRTADALDGLGYHVAVGVVDLSAIGVPQRRRRLVLMASLTHAVTPADVTDRHRRADRSVAWAFQDLESLTESGRLVDETARSAPATRRRIDYLFENGDFDLPDRQRPACHADGGHSYKAIYGRLAWHRPSQTITTGFYSMCMGRYVHPSRRRTITAHEAARLQYIPDWFSFDAVTQRTALARMIGNAVPSRLSYAVAVEWLR</sequence>
<dbReference type="InterPro" id="IPR001525">
    <property type="entry name" value="C5_MeTfrase"/>
</dbReference>
<dbReference type="InterPro" id="IPR029063">
    <property type="entry name" value="SAM-dependent_MTases_sf"/>
</dbReference>
<dbReference type="GO" id="GO:0003886">
    <property type="term" value="F:DNA (cytosine-5-)-methyltransferase activity"/>
    <property type="evidence" value="ECO:0007669"/>
    <property type="project" value="UniProtKB-EC"/>
</dbReference>
<keyword evidence="2 6" id="KW-0489">Methyltransferase</keyword>
<organism evidence="8 9">
    <name type="scientific">Mycolicibacterium hodleri</name>
    <dbReference type="NCBI Taxonomy" id="49897"/>
    <lineage>
        <taxon>Bacteria</taxon>
        <taxon>Bacillati</taxon>
        <taxon>Actinomycetota</taxon>
        <taxon>Actinomycetes</taxon>
        <taxon>Mycobacteriales</taxon>
        <taxon>Mycobacteriaceae</taxon>
        <taxon>Mycolicibacterium</taxon>
    </lineage>
</organism>
<comment type="similarity">
    <text evidence="6 7">Belongs to the class I-like SAM-binding methyltransferase superfamily. C5-methyltransferase family.</text>
</comment>
<dbReference type="Pfam" id="PF00145">
    <property type="entry name" value="DNA_methylase"/>
    <property type="match status" value="1"/>
</dbReference>
<dbReference type="Gene3D" id="3.40.50.150">
    <property type="entry name" value="Vaccinia Virus protein VP39"/>
    <property type="match status" value="1"/>
</dbReference>
<protein>
    <recommendedName>
        <fullName evidence="1">DNA (cytosine-5-)-methyltransferase</fullName>
        <ecNumber evidence="1">2.1.1.37</ecNumber>
    </recommendedName>
</protein>
<dbReference type="GO" id="GO:0032259">
    <property type="term" value="P:methylation"/>
    <property type="evidence" value="ECO:0007669"/>
    <property type="project" value="UniProtKB-KW"/>
</dbReference>
<dbReference type="SUPFAM" id="SSF53335">
    <property type="entry name" value="S-adenosyl-L-methionine-dependent methyltransferases"/>
    <property type="match status" value="1"/>
</dbReference>
<evidence type="ECO:0000256" key="5">
    <source>
        <dbReference type="ARBA" id="ARBA00022747"/>
    </source>
</evidence>
<dbReference type="GO" id="GO:0044027">
    <property type="term" value="P:negative regulation of gene expression via chromosomal CpG island methylation"/>
    <property type="evidence" value="ECO:0007669"/>
    <property type="project" value="TreeGrafter"/>
</dbReference>
<dbReference type="EC" id="2.1.1.37" evidence="1"/>
<comment type="caution">
    <text evidence="8">The sequence shown here is derived from an EMBL/GenBank/DDBJ whole genome shotgun (WGS) entry which is preliminary data.</text>
</comment>
<dbReference type="PRINTS" id="PR00105">
    <property type="entry name" value="C5METTRFRASE"/>
</dbReference>
<evidence type="ECO:0000256" key="7">
    <source>
        <dbReference type="RuleBase" id="RU000416"/>
    </source>
</evidence>
<evidence type="ECO:0000256" key="6">
    <source>
        <dbReference type="PROSITE-ProRule" id="PRU01016"/>
    </source>
</evidence>
<dbReference type="NCBIfam" id="TIGR00675">
    <property type="entry name" value="dcm"/>
    <property type="match status" value="1"/>
</dbReference>
<proteinExistence type="inferred from homology"/>
<keyword evidence="9" id="KW-1185">Reference proteome</keyword>
<dbReference type="GO" id="GO:0009307">
    <property type="term" value="P:DNA restriction-modification system"/>
    <property type="evidence" value="ECO:0007669"/>
    <property type="project" value="UniProtKB-KW"/>
</dbReference>
<accession>A0A502ECU7</accession>
<dbReference type="PANTHER" id="PTHR10629:SF52">
    <property type="entry name" value="DNA (CYTOSINE-5)-METHYLTRANSFERASE 1"/>
    <property type="match status" value="1"/>
</dbReference>
<name>A0A502ECU7_9MYCO</name>
<keyword evidence="4 6" id="KW-0949">S-adenosyl-L-methionine</keyword>
<keyword evidence="5" id="KW-0680">Restriction system</keyword>
<feature type="active site" evidence="6">
    <location>
        <position position="175"/>
    </location>
</feature>
<gene>
    <name evidence="8" type="ORF">EAH80_11470</name>
</gene>
<dbReference type="GO" id="GO:0003677">
    <property type="term" value="F:DNA binding"/>
    <property type="evidence" value="ECO:0007669"/>
    <property type="project" value="TreeGrafter"/>
</dbReference>